<proteinExistence type="inferred from homology"/>
<dbReference type="GO" id="GO:0004851">
    <property type="term" value="F:uroporphyrin-III C-methyltransferase activity"/>
    <property type="evidence" value="ECO:0007669"/>
    <property type="project" value="UniProtKB-EC"/>
</dbReference>
<feature type="domain" description="Tetrapyrrole biosynthesis uroporphyrinogen III synthase" evidence="8">
    <location>
        <begin position="257"/>
        <end position="470"/>
    </location>
</feature>
<dbReference type="CDD" id="cd11642">
    <property type="entry name" value="SUMT"/>
    <property type="match status" value="1"/>
</dbReference>
<dbReference type="Pfam" id="PF02602">
    <property type="entry name" value="HEM4"/>
    <property type="match status" value="1"/>
</dbReference>
<dbReference type="EMBL" id="FXBB01000025">
    <property type="protein sequence ID" value="SMG39062.1"/>
    <property type="molecule type" value="Genomic_DNA"/>
</dbReference>
<feature type="domain" description="Tetrapyrrole methylase" evidence="7">
    <location>
        <begin position="3"/>
        <end position="201"/>
    </location>
</feature>
<evidence type="ECO:0000256" key="2">
    <source>
        <dbReference type="ARBA" id="ARBA00022603"/>
    </source>
</evidence>
<dbReference type="InterPro" id="IPR014776">
    <property type="entry name" value="4pyrrole_Mease_sub2"/>
</dbReference>
<dbReference type="InterPro" id="IPR035996">
    <property type="entry name" value="4pyrrol_Methylase_sf"/>
</dbReference>
<comment type="similarity">
    <text evidence="6">Belongs to the precorrin methyltransferase family.</text>
</comment>
<evidence type="ECO:0000313" key="10">
    <source>
        <dbReference type="Proteomes" id="UP000193355"/>
    </source>
</evidence>
<dbReference type="OrthoDB" id="9815856at2"/>
<organism evidence="9 10">
    <name type="scientific">Dethiosulfovibrio salsuginis</name>
    <dbReference type="NCBI Taxonomy" id="561720"/>
    <lineage>
        <taxon>Bacteria</taxon>
        <taxon>Thermotogati</taxon>
        <taxon>Synergistota</taxon>
        <taxon>Synergistia</taxon>
        <taxon>Synergistales</taxon>
        <taxon>Dethiosulfovibrionaceae</taxon>
        <taxon>Dethiosulfovibrio</taxon>
    </lineage>
</organism>
<dbReference type="Gene3D" id="3.40.50.10090">
    <property type="match status" value="1"/>
</dbReference>
<evidence type="ECO:0000256" key="3">
    <source>
        <dbReference type="ARBA" id="ARBA00022679"/>
    </source>
</evidence>
<dbReference type="InterPro" id="IPR036108">
    <property type="entry name" value="4pyrrol_syn_uPrphyn_synt_sf"/>
</dbReference>
<gene>
    <name evidence="9" type="ORF">SAMN06275492_12531</name>
</gene>
<dbReference type="NCBIfam" id="NF004790">
    <property type="entry name" value="PRK06136.1"/>
    <property type="match status" value="1"/>
</dbReference>
<reference evidence="10" key="1">
    <citation type="submission" date="2017-04" db="EMBL/GenBank/DDBJ databases">
        <authorList>
            <person name="Varghese N."/>
            <person name="Submissions S."/>
        </authorList>
    </citation>
    <scope>NUCLEOTIDE SEQUENCE [LARGE SCALE GENOMIC DNA]</scope>
    <source>
        <strain evidence="10">USBA 82</strain>
    </source>
</reference>
<dbReference type="GO" id="GO:0032259">
    <property type="term" value="P:methylation"/>
    <property type="evidence" value="ECO:0007669"/>
    <property type="project" value="UniProtKB-KW"/>
</dbReference>
<dbReference type="PANTHER" id="PTHR45790">
    <property type="entry name" value="SIROHEME SYNTHASE-RELATED"/>
    <property type="match status" value="1"/>
</dbReference>
<dbReference type="PANTHER" id="PTHR45790:SF3">
    <property type="entry name" value="S-ADENOSYL-L-METHIONINE-DEPENDENT UROPORPHYRINOGEN III METHYLTRANSFERASE, CHLOROPLASTIC"/>
    <property type="match status" value="1"/>
</dbReference>
<evidence type="ECO:0000259" key="7">
    <source>
        <dbReference type="Pfam" id="PF00590"/>
    </source>
</evidence>
<dbReference type="FunFam" id="3.40.1010.10:FF:000001">
    <property type="entry name" value="Siroheme synthase"/>
    <property type="match status" value="1"/>
</dbReference>
<dbReference type="Proteomes" id="UP000193355">
    <property type="component" value="Unassembled WGS sequence"/>
</dbReference>
<keyword evidence="2 6" id="KW-0489">Methyltransferase</keyword>
<sequence>MTVFLTGAGCGGPRWLTAEAKEILSQADQVVHDDLIHPDLLQMAPEGCGFHMVGKRKGLHSSSQEDIEALLVDLGGKFEVVVRLKGGDPFVFGRGGEEALALQRAQIPWRYVPGITAAIGGLGSQGIPLTHRGSAETATLVTGHRKDDRDDRELWERMAQAGGTRAIYMGASKGRSIARWLMESGEREDLPCSSVHWGGWGRSTRRDFGLKSVPEDLSSPSIIALGDVASLGLKPEEGPLKGLQVGIVRPYPESWTTARELEALGADCYSLPLLKLKRLEHNWDRDAISRSDWLVLTSPRGAALLPEALDLRRIGGKVVSIGPGTSRALRRIGIEPDHEAASPTSEGLAEALSRLVRPGDRVCFFRNARSSQLPFQAVSTAGAIPLDLKAYSMEASRLPGEDAYRSCWERTGLDSVAFGSAALVEAYFDLFGPLPEGTIPVAWGIHCAEAVRDIFKREPLTMEEPSYQGLVSSLVKLKR</sequence>
<dbReference type="NCBIfam" id="TIGR01469">
    <property type="entry name" value="cobA_cysG_Cterm"/>
    <property type="match status" value="1"/>
</dbReference>
<keyword evidence="3 6" id="KW-0808">Transferase</keyword>
<evidence type="ECO:0000313" key="9">
    <source>
        <dbReference type="EMBL" id="SMG39062.1"/>
    </source>
</evidence>
<evidence type="ECO:0000259" key="8">
    <source>
        <dbReference type="Pfam" id="PF02602"/>
    </source>
</evidence>
<dbReference type="Gene3D" id="3.30.950.10">
    <property type="entry name" value="Methyltransferase, Cobalt-precorrin-4 Transmethylase, Domain 2"/>
    <property type="match status" value="1"/>
</dbReference>
<evidence type="ECO:0000256" key="6">
    <source>
        <dbReference type="RuleBase" id="RU003960"/>
    </source>
</evidence>
<dbReference type="Pfam" id="PF00590">
    <property type="entry name" value="TP_methylase"/>
    <property type="match status" value="1"/>
</dbReference>
<dbReference type="EC" id="2.1.1.107" evidence="1"/>
<dbReference type="PROSITE" id="PS00840">
    <property type="entry name" value="SUMT_2"/>
    <property type="match status" value="1"/>
</dbReference>
<dbReference type="SUPFAM" id="SSF53790">
    <property type="entry name" value="Tetrapyrrole methylase"/>
    <property type="match status" value="1"/>
</dbReference>
<protein>
    <recommendedName>
        <fullName evidence="1">uroporphyrinogen-III C-methyltransferase</fullName>
        <ecNumber evidence="1">2.1.1.107</ecNumber>
    </recommendedName>
</protein>
<accession>A0A1X7KCW9</accession>
<keyword evidence="4" id="KW-0949">S-adenosyl-L-methionine</keyword>
<evidence type="ECO:0000256" key="4">
    <source>
        <dbReference type="ARBA" id="ARBA00022691"/>
    </source>
</evidence>
<keyword evidence="10" id="KW-1185">Reference proteome</keyword>
<dbReference type="InterPro" id="IPR000878">
    <property type="entry name" value="4pyrrol_Mease"/>
</dbReference>
<dbReference type="InterPro" id="IPR003754">
    <property type="entry name" value="4pyrrol_synth_uPrphyn_synth"/>
</dbReference>
<dbReference type="InterPro" id="IPR003043">
    <property type="entry name" value="Uropor_MeTrfase_CS"/>
</dbReference>
<dbReference type="GO" id="GO:0004852">
    <property type="term" value="F:uroporphyrinogen-III synthase activity"/>
    <property type="evidence" value="ECO:0007669"/>
    <property type="project" value="InterPro"/>
</dbReference>
<dbReference type="CDD" id="cd06578">
    <property type="entry name" value="HemD"/>
    <property type="match status" value="1"/>
</dbReference>
<keyword evidence="5" id="KW-0627">Porphyrin biosynthesis</keyword>
<evidence type="ECO:0000256" key="1">
    <source>
        <dbReference type="ARBA" id="ARBA00012162"/>
    </source>
</evidence>
<evidence type="ECO:0000256" key="5">
    <source>
        <dbReference type="ARBA" id="ARBA00023244"/>
    </source>
</evidence>
<dbReference type="Gene3D" id="3.40.1010.10">
    <property type="entry name" value="Cobalt-precorrin-4 Transmethylase, Domain 1"/>
    <property type="match status" value="1"/>
</dbReference>
<dbReference type="SUPFAM" id="SSF69618">
    <property type="entry name" value="HemD-like"/>
    <property type="match status" value="1"/>
</dbReference>
<dbReference type="AlphaFoldDB" id="A0A1X7KCW9"/>
<dbReference type="InterPro" id="IPR050161">
    <property type="entry name" value="Siro_Cobalamin_biosynth"/>
</dbReference>
<name>A0A1X7KCW9_9BACT</name>
<dbReference type="InterPro" id="IPR006366">
    <property type="entry name" value="CobA/CysG_C"/>
</dbReference>
<dbReference type="STRING" id="561720.SAMN06275492_12531"/>
<dbReference type="GO" id="GO:0019354">
    <property type="term" value="P:siroheme biosynthetic process"/>
    <property type="evidence" value="ECO:0007669"/>
    <property type="project" value="InterPro"/>
</dbReference>
<dbReference type="RefSeq" id="WP_085545092.1">
    <property type="nucleotide sequence ID" value="NZ_FXBB01000025.1"/>
</dbReference>
<dbReference type="InterPro" id="IPR014777">
    <property type="entry name" value="4pyrrole_Mease_sub1"/>
</dbReference>